<feature type="compositionally biased region" description="Basic residues" evidence="1">
    <location>
        <begin position="63"/>
        <end position="75"/>
    </location>
</feature>
<dbReference type="AlphaFoldDB" id="A0AAE9ESU5"/>
<evidence type="ECO:0000313" key="3">
    <source>
        <dbReference type="Proteomes" id="UP000829354"/>
    </source>
</evidence>
<evidence type="ECO:0000256" key="1">
    <source>
        <dbReference type="SAM" id="MobiDB-lite"/>
    </source>
</evidence>
<reference evidence="2 3" key="1">
    <citation type="submission" date="2022-04" db="EMBL/GenBank/DDBJ databases">
        <title>Chromosome-level reference genomes for two strains of Caenorhabditis briggsae: an improved platform for comparative genomics.</title>
        <authorList>
            <person name="Stevens L."/>
            <person name="Andersen E."/>
        </authorList>
    </citation>
    <scope>NUCLEOTIDE SEQUENCE [LARGE SCALE GENOMIC DNA]</scope>
    <source>
        <strain evidence="2">VX34</strain>
        <tissue evidence="2">Whole-organism</tissue>
    </source>
</reference>
<keyword evidence="3" id="KW-1185">Reference proteome</keyword>
<gene>
    <name evidence="2" type="ORF">L5515_012517</name>
</gene>
<proteinExistence type="predicted"/>
<evidence type="ECO:0000313" key="2">
    <source>
        <dbReference type="EMBL" id="UMM30774.1"/>
    </source>
</evidence>
<feature type="compositionally biased region" description="Low complexity" evidence="1">
    <location>
        <begin position="1"/>
        <end position="27"/>
    </location>
</feature>
<name>A0AAE9ESU5_CAEBR</name>
<feature type="region of interest" description="Disordered" evidence="1">
    <location>
        <begin position="1"/>
        <end position="75"/>
    </location>
</feature>
<sequence length="75" mass="8242">MTSAATMSGASSRSQSSTFSQATTTSQPRQTNAPRSTPAQPTSSRRRRYEEAFHTEAPVLRSAAKHKMARRSSRK</sequence>
<dbReference type="EMBL" id="CP092623">
    <property type="protein sequence ID" value="UMM30774.1"/>
    <property type="molecule type" value="Genomic_DNA"/>
</dbReference>
<accession>A0AAE9ESU5</accession>
<dbReference type="Proteomes" id="UP000829354">
    <property type="component" value="Chromosome IV"/>
</dbReference>
<protein>
    <submittedName>
        <fullName evidence="2">Uncharacterized protein</fullName>
    </submittedName>
</protein>
<feature type="compositionally biased region" description="Polar residues" evidence="1">
    <location>
        <begin position="28"/>
        <end position="43"/>
    </location>
</feature>
<organism evidence="2 3">
    <name type="scientific">Caenorhabditis briggsae</name>
    <dbReference type="NCBI Taxonomy" id="6238"/>
    <lineage>
        <taxon>Eukaryota</taxon>
        <taxon>Metazoa</taxon>
        <taxon>Ecdysozoa</taxon>
        <taxon>Nematoda</taxon>
        <taxon>Chromadorea</taxon>
        <taxon>Rhabditida</taxon>
        <taxon>Rhabditina</taxon>
        <taxon>Rhabditomorpha</taxon>
        <taxon>Rhabditoidea</taxon>
        <taxon>Rhabditidae</taxon>
        <taxon>Peloderinae</taxon>
        <taxon>Caenorhabditis</taxon>
    </lineage>
</organism>